<dbReference type="EMBL" id="LFVU01000026">
    <property type="protein sequence ID" value="KMT21833.1"/>
    <property type="molecule type" value="Genomic_DNA"/>
</dbReference>
<dbReference type="RefSeq" id="WP_048570486.1">
    <property type="nucleotide sequence ID" value="NZ_LFVU01000026.1"/>
</dbReference>
<comment type="function">
    <text evidence="7">Methylates cobalt-precorrin-2 at the C-20 position to produce cobalt-precorrin-3A in the anaerobic cobalamin biosynthesis pathway.</text>
</comment>
<dbReference type="InterPro" id="IPR035996">
    <property type="entry name" value="4pyrrol_Methylase_sf"/>
</dbReference>
<evidence type="ECO:0000256" key="2">
    <source>
        <dbReference type="ARBA" id="ARBA00005879"/>
    </source>
</evidence>
<evidence type="ECO:0000256" key="7">
    <source>
        <dbReference type="PIRNR" id="PIRNR036427"/>
    </source>
</evidence>
<keyword evidence="10" id="KW-1185">Reference proteome</keyword>
<evidence type="ECO:0000259" key="8">
    <source>
        <dbReference type="Pfam" id="PF00590"/>
    </source>
</evidence>
<evidence type="ECO:0000256" key="5">
    <source>
        <dbReference type="ARBA" id="ARBA00022679"/>
    </source>
</evidence>
<dbReference type="PANTHER" id="PTHR43467:SF2">
    <property type="entry name" value="COBALT-PRECORRIN-2 C(20)-METHYLTRANSFERASE"/>
    <property type="match status" value="1"/>
</dbReference>
<dbReference type="GO" id="GO:0009236">
    <property type="term" value="P:cobalamin biosynthetic process"/>
    <property type="evidence" value="ECO:0007669"/>
    <property type="project" value="UniProtKB-UniRule"/>
</dbReference>
<dbReference type="STRING" id="1121307.CLCY_3c01040"/>
<dbReference type="Gene3D" id="3.40.1010.10">
    <property type="entry name" value="Cobalt-precorrin-4 Transmethylase, Domain 1"/>
    <property type="match status" value="1"/>
</dbReference>
<comment type="caution">
    <text evidence="9">The sequence shown here is derived from an EMBL/GenBank/DDBJ whole genome shotgun (WGS) entry which is preliminary data.</text>
</comment>
<dbReference type="SUPFAM" id="SSF53790">
    <property type="entry name" value="Tetrapyrrole methylase"/>
    <property type="match status" value="1"/>
</dbReference>
<evidence type="ECO:0000256" key="4">
    <source>
        <dbReference type="ARBA" id="ARBA00022603"/>
    </source>
</evidence>
<dbReference type="UniPathway" id="UPA00148"/>
<keyword evidence="3" id="KW-0169">Cobalamin biosynthesis</keyword>
<comment type="pathway">
    <text evidence="1">Cofactor biosynthesis; adenosylcobalamin biosynthesis.</text>
</comment>
<dbReference type="OrthoDB" id="9804789at2"/>
<comment type="catalytic activity">
    <reaction evidence="7">
        <text>Co-precorrin-2 + S-adenosyl-L-methionine = Co-precorrin-3 + S-adenosyl-L-homocysteine + H(+)</text>
        <dbReference type="Rhea" id="RHEA:17997"/>
        <dbReference type="ChEBI" id="CHEBI:15378"/>
        <dbReference type="ChEBI" id="CHEBI:57856"/>
        <dbReference type="ChEBI" id="CHEBI:59789"/>
        <dbReference type="ChEBI" id="CHEBI:60053"/>
        <dbReference type="ChEBI" id="CHEBI:60060"/>
        <dbReference type="EC" id="2.1.1.151"/>
    </reaction>
</comment>
<sequence length="232" mass="25191">MENGKLYGVGVGPGDPELITLKAVNTIRKCDIIAVPRSGESEKVAFSIAKGAVNDIECKEIVEIDMPMTRDKDILNASHEAGANILIDLIKKGKNIAFLTLGDPCIYSTYIYIHKRVLSKGYSAEIIPGVPSFCAVAARLNEGLVEGAEPLHIIPASYKGASEGLDFKGTKVLMKTGRSINKVKESLKEKGLYENAKMVQRCTMDGEAVFDSLDDVDESSSYFSIIVVKDKE</sequence>
<comment type="subunit">
    <text evidence="7">Homodimer.</text>
</comment>
<dbReference type="InterPro" id="IPR006364">
    <property type="entry name" value="CobI/CbiL/CobIJ_dom"/>
</dbReference>
<evidence type="ECO:0000256" key="6">
    <source>
        <dbReference type="ARBA" id="ARBA00022691"/>
    </source>
</evidence>
<evidence type="ECO:0000256" key="3">
    <source>
        <dbReference type="ARBA" id="ARBA00022573"/>
    </source>
</evidence>
<organism evidence="9 10">
    <name type="scientific">Clostridium cylindrosporum DSM 605</name>
    <dbReference type="NCBI Taxonomy" id="1121307"/>
    <lineage>
        <taxon>Bacteria</taxon>
        <taxon>Bacillati</taxon>
        <taxon>Bacillota</taxon>
        <taxon>Clostridia</taxon>
        <taxon>Eubacteriales</taxon>
        <taxon>Clostridiaceae</taxon>
        <taxon>Clostridium</taxon>
    </lineage>
</organism>
<dbReference type="AlphaFoldDB" id="A0A0J8DC42"/>
<keyword evidence="4 9" id="KW-0489">Methyltransferase</keyword>
<name>A0A0J8DC42_CLOCY</name>
<dbReference type="Pfam" id="PF00590">
    <property type="entry name" value="TP_methylase"/>
    <property type="match status" value="1"/>
</dbReference>
<evidence type="ECO:0000256" key="1">
    <source>
        <dbReference type="ARBA" id="ARBA00004953"/>
    </source>
</evidence>
<reference evidence="9 10" key="1">
    <citation type="submission" date="2015-06" db="EMBL/GenBank/DDBJ databases">
        <title>Draft genome sequence of the purine-degrading Clostridium cylindrosporum HC-1 (DSM 605).</title>
        <authorList>
            <person name="Poehlein A."/>
            <person name="Schiel-Bengelsdorf B."/>
            <person name="Bengelsdorf F."/>
            <person name="Daniel R."/>
            <person name="Duerre P."/>
        </authorList>
    </citation>
    <scope>NUCLEOTIDE SEQUENCE [LARGE SCALE GENOMIC DNA]</scope>
    <source>
        <strain evidence="9 10">DSM 605</strain>
    </source>
</reference>
<dbReference type="Gene3D" id="3.30.950.10">
    <property type="entry name" value="Methyltransferase, Cobalt-precorrin-4 Transmethylase, Domain 2"/>
    <property type="match status" value="1"/>
</dbReference>
<dbReference type="EC" id="2.1.1.151" evidence="7"/>
<gene>
    <name evidence="9" type="primary">cbiL</name>
    <name evidence="9" type="ORF">CLCY_3c01040</name>
</gene>
<keyword evidence="6" id="KW-0949">S-adenosyl-L-methionine</keyword>
<keyword evidence="5 9" id="KW-0808">Transferase</keyword>
<protein>
    <recommendedName>
        <fullName evidence="7">Cobalt-precorrin-2 C(20)-methyltransferase</fullName>
        <ecNumber evidence="7">2.1.1.151</ecNumber>
    </recommendedName>
</protein>
<dbReference type="PATRIC" id="fig|1121307.3.peg.1456"/>
<dbReference type="InterPro" id="IPR012382">
    <property type="entry name" value="CobI/CbiL"/>
</dbReference>
<dbReference type="GO" id="GO:0032259">
    <property type="term" value="P:methylation"/>
    <property type="evidence" value="ECO:0007669"/>
    <property type="project" value="UniProtKB-KW"/>
</dbReference>
<dbReference type="InterPro" id="IPR014776">
    <property type="entry name" value="4pyrrole_Mease_sub2"/>
</dbReference>
<evidence type="ECO:0000313" key="10">
    <source>
        <dbReference type="Proteomes" id="UP000036756"/>
    </source>
</evidence>
<dbReference type="GO" id="GO:0043781">
    <property type="term" value="F:cobalt-factor II C20-methyltransferase activity"/>
    <property type="evidence" value="ECO:0007669"/>
    <property type="project" value="UniProtKB-EC"/>
</dbReference>
<feature type="domain" description="Tetrapyrrole methylase" evidence="8">
    <location>
        <begin position="5"/>
        <end position="212"/>
    </location>
</feature>
<dbReference type="CDD" id="cd11645">
    <property type="entry name" value="Precorrin_2_C20_MT"/>
    <property type="match status" value="1"/>
</dbReference>
<proteinExistence type="inferred from homology"/>
<dbReference type="GO" id="GO:0030788">
    <property type="term" value="F:precorrin-2 C20-methyltransferase activity"/>
    <property type="evidence" value="ECO:0007669"/>
    <property type="project" value="InterPro"/>
</dbReference>
<dbReference type="PIRSF" id="PIRSF036427">
    <property type="entry name" value="Precrrn-2_mtase"/>
    <property type="match status" value="1"/>
</dbReference>
<comment type="similarity">
    <text evidence="2 7">Belongs to the precorrin methyltransferase family.</text>
</comment>
<dbReference type="Proteomes" id="UP000036756">
    <property type="component" value="Unassembled WGS sequence"/>
</dbReference>
<dbReference type="NCBIfam" id="TIGR01467">
    <property type="entry name" value="cobI_cbiL"/>
    <property type="match status" value="1"/>
</dbReference>
<dbReference type="InterPro" id="IPR014777">
    <property type="entry name" value="4pyrrole_Mease_sub1"/>
</dbReference>
<accession>A0A0J8DC42</accession>
<dbReference type="PANTHER" id="PTHR43467">
    <property type="entry name" value="COBALT-PRECORRIN-2 C(20)-METHYLTRANSFERASE"/>
    <property type="match status" value="1"/>
</dbReference>
<evidence type="ECO:0000313" key="9">
    <source>
        <dbReference type="EMBL" id="KMT21833.1"/>
    </source>
</evidence>
<dbReference type="InterPro" id="IPR000878">
    <property type="entry name" value="4pyrrol_Mease"/>
</dbReference>